<dbReference type="SMART" id="SM00160">
    <property type="entry name" value="RanBD"/>
    <property type="match status" value="1"/>
</dbReference>
<feature type="compositionally biased region" description="Polar residues" evidence="1">
    <location>
        <begin position="253"/>
        <end position="274"/>
    </location>
</feature>
<dbReference type="CDD" id="cd13170">
    <property type="entry name" value="RanBD_NUP50"/>
    <property type="match status" value="1"/>
</dbReference>
<dbReference type="InterPro" id="IPR011993">
    <property type="entry name" value="PH-like_dom_sf"/>
</dbReference>
<feature type="compositionally biased region" description="Polar residues" evidence="1">
    <location>
        <begin position="910"/>
        <end position="943"/>
    </location>
</feature>
<feature type="compositionally biased region" description="Basic and acidic residues" evidence="1">
    <location>
        <begin position="838"/>
        <end position="858"/>
    </location>
</feature>
<dbReference type="SUPFAM" id="SSF50729">
    <property type="entry name" value="PH domain-like"/>
    <property type="match status" value="1"/>
</dbReference>
<feature type="domain" description="RanBD1" evidence="2">
    <location>
        <begin position="1135"/>
        <end position="1206"/>
    </location>
</feature>
<feature type="region of interest" description="Disordered" evidence="1">
    <location>
        <begin position="676"/>
        <end position="696"/>
    </location>
</feature>
<keyword evidence="4" id="KW-1185">Reference proteome</keyword>
<feature type="region of interest" description="Disordered" evidence="1">
    <location>
        <begin position="733"/>
        <end position="769"/>
    </location>
</feature>
<feature type="compositionally biased region" description="Polar residues" evidence="1">
    <location>
        <begin position="346"/>
        <end position="360"/>
    </location>
</feature>
<feature type="compositionally biased region" description="Polar residues" evidence="1">
    <location>
        <begin position="231"/>
        <end position="243"/>
    </location>
</feature>
<feature type="region of interest" description="Disordered" evidence="1">
    <location>
        <begin position="76"/>
        <end position="121"/>
    </location>
</feature>
<feature type="compositionally biased region" description="Polar residues" evidence="1">
    <location>
        <begin position="1"/>
        <end position="12"/>
    </location>
</feature>
<feature type="compositionally biased region" description="Polar residues" evidence="1">
    <location>
        <begin position="503"/>
        <end position="520"/>
    </location>
</feature>
<feature type="compositionally biased region" description="Low complexity" evidence="1">
    <location>
        <begin position="547"/>
        <end position="569"/>
    </location>
</feature>
<feature type="compositionally biased region" description="Low complexity" evidence="1">
    <location>
        <begin position="192"/>
        <end position="203"/>
    </location>
</feature>
<feature type="compositionally biased region" description="Polar residues" evidence="1">
    <location>
        <begin position="177"/>
        <end position="191"/>
    </location>
</feature>
<protein>
    <recommendedName>
        <fullName evidence="2">RanBD1 domain-containing protein</fullName>
    </recommendedName>
</protein>
<proteinExistence type="predicted"/>
<dbReference type="PROSITE" id="PS50196">
    <property type="entry name" value="RANBD1"/>
    <property type="match status" value="1"/>
</dbReference>
<comment type="caution">
    <text evidence="3">The sequence shown here is derived from an EMBL/GenBank/DDBJ whole genome shotgun (WGS) entry which is preliminary data.</text>
</comment>
<accession>A0A9X0BSY0</accession>
<gene>
    <name evidence="3" type="ORF">N7539_006438</name>
</gene>
<evidence type="ECO:0000313" key="4">
    <source>
        <dbReference type="Proteomes" id="UP001148312"/>
    </source>
</evidence>
<feature type="compositionally biased region" description="Low complexity" evidence="1">
    <location>
        <begin position="745"/>
        <end position="769"/>
    </location>
</feature>
<feature type="compositionally biased region" description="Low complexity" evidence="1">
    <location>
        <begin position="614"/>
        <end position="625"/>
    </location>
</feature>
<evidence type="ECO:0000256" key="1">
    <source>
        <dbReference type="SAM" id="MobiDB-lite"/>
    </source>
</evidence>
<evidence type="ECO:0000313" key="3">
    <source>
        <dbReference type="EMBL" id="KAJ5482992.1"/>
    </source>
</evidence>
<feature type="compositionally biased region" description="Low complexity" evidence="1">
    <location>
        <begin position="880"/>
        <end position="892"/>
    </location>
</feature>
<feature type="compositionally biased region" description="Low complexity" evidence="1">
    <location>
        <begin position="473"/>
        <end position="485"/>
    </location>
</feature>
<name>A0A9X0BSY0_9EURO</name>
<dbReference type="InterPro" id="IPR053074">
    <property type="entry name" value="NPC_Nucleoporin"/>
</dbReference>
<feature type="region of interest" description="Disordered" evidence="1">
    <location>
        <begin position="1"/>
        <end position="64"/>
    </location>
</feature>
<feature type="compositionally biased region" description="Polar residues" evidence="1">
    <location>
        <begin position="978"/>
        <end position="995"/>
    </location>
</feature>
<feature type="compositionally biased region" description="Basic and acidic residues" evidence="1">
    <location>
        <begin position="962"/>
        <end position="977"/>
    </location>
</feature>
<feature type="compositionally biased region" description="Basic and acidic residues" evidence="1">
    <location>
        <begin position="811"/>
        <end position="827"/>
    </location>
</feature>
<feature type="compositionally biased region" description="Basic and acidic residues" evidence="1">
    <location>
        <begin position="894"/>
        <end position="909"/>
    </location>
</feature>
<feature type="compositionally biased region" description="Low complexity" evidence="1">
    <location>
        <begin position="1104"/>
        <end position="1115"/>
    </location>
</feature>
<feature type="compositionally biased region" description="Polar residues" evidence="1">
    <location>
        <begin position="386"/>
        <end position="401"/>
    </location>
</feature>
<dbReference type="Gene3D" id="2.30.29.30">
    <property type="entry name" value="Pleckstrin-homology domain (PH domain)/Phosphotyrosine-binding domain (PTB)"/>
    <property type="match status" value="1"/>
</dbReference>
<reference evidence="3" key="2">
    <citation type="journal article" date="2023" name="IMA Fungus">
        <title>Comparative genomic study of the Penicillium genus elucidates a diverse pangenome and 15 lateral gene transfer events.</title>
        <authorList>
            <person name="Petersen C."/>
            <person name="Sorensen T."/>
            <person name="Nielsen M.R."/>
            <person name="Sondergaard T.E."/>
            <person name="Sorensen J.L."/>
            <person name="Fitzpatrick D.A."/>
            <person name="Frisvad J.C."/>
            <person name="Nielsen K.L."/>
        </authorList>
    </citation>
    <scope>NUCLEOTIDE SEQUENCE</scope>
    <source>
        <strain evidence="3">IBT 30728</strain>
    </source>
</reference>
<dbReference type="InterPro" id="IPR000156">
    <property type="entry name" value="Ran_bind_dom"/>
</dbReference>
<dbReference type="Pfam" id="PF00638">
    <property type="entry name" value="Ran_BP1"/>
    <property type="match status" value="1"/>
</dbReference>
<feature type="compositionally biased region" description="Low complexity" evidence="1">
    <location>
        <begin position="1024"/>
        <end position="1044"/>
    </location>
</feature>
<reference evidence="3" key="1">
    <citation type="submission" date="2022-12" db="EMBL/GenBank/DDBJ databases">
        <authorList>
            <person name="Petersen C."/>
        </authorList>
    </citation>
    <scope>NUCLEOTIDE SEQUENCE</scope>
    <source>
        <strain evidence="3">IBT 30728</strain>
    </source>
</reference>
<feature type="compositionally biased region" description="Low complexity" evidence="1">
    <location>
        <begin position="109"/>
        <end position="121"/>
    </location>
</feature>
<feature type="region of interest" description="Disordered" evidence="1">
    <location>
        <begin position="811"/>
        <end position="1072"/>
    </location>
</feature>
<feature type="region of interest" description="Disordered" evidence="1">
    <location>
        <begin position="173"/>
        <end position="625"/>
    </location>
</feature>
<dbReference type="RefSeq" id="XP_056788964.1">
    <property type="nucleotide sequence ID" value="XM_056936040.1"/>
</dbReference>
<dbReference type="EMBL" id="JAPWDQ010000008">
    <property type="protein sequence ID" value="KAJ5482992.1"/>
    <property type="molecule type" value="Genomic_DNA"/>
</dbReference>
<feature type="compositionally biased region" description="Polar residues" evidence="1">
    <location>
        <begin position="304"/>
        <end position="325"/>
    </location>
</feature>
<feature type="compositionally biased region" description="Polar residues" evidence="1">
    <location>
        <begin position="1047"/>
        <end position="1072"/>
    </location>
</feature>
<dbReference type="GeneID" id="81626289"/>
<dbReference type="PANTHER" id="PTHR38697:SF1">
    <property type="entry name" value="NUCLEAR PORE COMPLEX PROTEIN SIMILAR TO S. CEREVISIAE NUP2 (EUROFUNG)"/>
    <property type="match status" value="1"/>
</dbReference>
<feature type="region of interest" description="Disordered" evidence="1">
    <location>
        <begin position="1104"/>
        <end position="1127"/>
    </location>
</feature>
<organism evidence="3 4">
    <name type="scientific">Penicillium diatomitis</name>
    <dbReference type="NCBI Taxonomy" id="2819901"/>
    <lineage>
        <taxon>Eukaryota</taxon>
        <taxon>Fungi</taxon>
        <taxon>Dikarya</taxon>
        <taxon>Ascomycota</taxon>
        <taxon>Pezizomycotina</taxon>
        <taxon>Eurotiomycetes</taxon>
        <taxon>Eurotiomycetidae</taxon>
        <taxon>Eurotiales</taxon>
        <taxon>Aspergillaceae</taxon>
        <taxon>Penicillium</taxon>
    </lineage>
</organism>
<feature type="compositionally biased region" description="Low complexity" evidence="1">
    <location>
        <begin position="431"/>
        <end position="443"/>
    </location>
</feature>
<dbReference type="Proteomes" id="UP001148312">
    <property type="component" value="Unassembled WGS sequence"/>
</dbReference>
<feature type="compositionally biased region" description="Polar residues" evidence="1">
    <location>
        <begin position="733"/>
        <end position="744"/>
    </location>
</feature>
<feature type="compositionally biased region" description="Low complexity" evidence="1">
    <location>
        <begin position="76"/>
        <end position="99"/>
    </location>
</feature>
<dbReference type="AlphaFoldDB" id="A0A9X0BSY0"/>
<dbReference type="PANTHER" id="PTHR38697">
    <property type="entry name" value="NUCLEAR PORE COMPLEX PROTEIN SIMILAR TO S. CEREVISIAE NUP2 (EUROFUNG)"/>
    <property type="match status" value="1"/>
</dbReference>
<feature type="compositionally biased region" description="Low complexity" evidence="1">
    <location>
        <begin position="285"/>
        <end position="303"/>
    </location>
</feature>
<feature type="compositionally biased region" description="Acidic residues" evidence="1">
    <location>
        <begin position="828"/>
        <end position="837"/>
    </location>
</feature>
<evidence type="ECO:0000259" key="2">
    <source>
        <dbReference type="PROSITE" id="PS50196"/>
    </source>
</evidence>
<sequence>MSKRTAQGPQGSKDTEFEFGMQGTPDDKPQRATAAQLASRKIKEIRKRPRGTTPTGGAGESSIAFGQLSSAPAFQASSFSAPSSQTGGFNFGQGQSQSFPGAAVAPGQPSQESDSPFSFSSKPFGFSAGSTAGFNAASTSTHNPFSGALFGAANTAPAQANAGAGAAPVSFGGFGNQPASQPTSLFGTTQTANSSADSSAVASIFKRKDPTDTAEPAPADSMQMSPEAKPVTTSKSNFWQMANPNEPFRKPAATSNPFSFQSATADAGKATSSQEKADSIFASKPASTQSAPAFFASQAPSSSNIFAPQAPSSNQTADSPSTKPTNGLFGAAGTTQSNAFAPVAEKSSSQDLFGSNSSGQDKPAVPTASLFGAAGTKPSKVFGSVPETSSSQGLFGSNLSGDGQPAKPASSIFGAPGTTPSSLFGPAAEKSSSQGLFGSTSSGQDNPAVPTASLFGAAGTKPSKIFGPASDKSSSQGLFGPSSSGDGVSAKPTGSNPFGGLFGTNSSTSQAPSPTKQADAQPSGGLFGGPAAAKLGSQSGNSLFGDSASRLSPPSTTPSSQSLFSSKPTVEQPAPSPAKPLVNNSDSKASDGPLKPTSTLGPKSGMEKKGASDLPLPTLPSGTSPEVRANTELLWKVRGLDAVFKERVLKYEPGVHGFDDLILFYIKVRNGMGAPLKGAPEPKRQPTHDASLSGSTTSGVFAKSFSAPGSTHAVPASSSSSTTNLFAKAAANGSVSSPETTGPIASTAKPPSSLSASPSSPAPSSADSSKLAGNMFAQLAPQTLQKEATAPALPKFGGGGTVDFMAQFKQKAEKTMKEEKAKRKAEEFDSDEDDEEEWERRDAEKQREKRAKLEADGAKKKKSVFRNGKFEWVDVDEPTAAEPTTTTSSTPSDKAVDQPVDKPAGESSEKPATSSLFAPSSGASFNASSPGSTTGSIFESSGQPLPASENIFGRLTPSQNDSGKESDESDEEGKVEFTKQTNSPETTDAAKSSLNAPLPAPTVEAGRSLFDRVSSPAPAAQKESASSTSGLFSASFGQGSSFGSPATFGQNGATSTPDKSSNPFGQSLSFGQSTAYTPGVDKTWKPSSPIKFAAGSAPVAASAPASTLASTQPSSEAGSGAATPDEEISTGEVFDMSKANAGEEEENVVFECKARAFKLATGWQLQGTGILRLLQHPGTKRARIVLRADPGGNVILNTFLKKDLDYTRQGNSVQFLVPRADQAQPEHWTVRVNAQSIEKLHPKMQEIKN</sequence>